<accession>A0AAN7CLY1</accession>
<feature type="domain" description="F-box" evidence="2">
    <location>
        <begin position="20"/>
        <end position="69"/>
    </location>
</feature>
<name>A0AAN7CLY1_9PEZI</name>
<organism evidence="3 4">
    <name type="scientific">Corynascus novoguineensis</name>
    <dbReference type="NCBI Taxonomy" id="1126955"/>
    <lineage>
        <taxon>Eukaryota</taxon>
        <taxon>Fungi</taxon>
        <taxon>Dikarya</taxon>
        <taxon>Ascomycota</taxon>
        <taxon>Pezizomycotina</taxon>
        <taxon>Sordariomycetes</taxon>
        <taxon>Sordariomycetidae</taxon>
        <taxon>Sordariales</taxon>
        <taxon>Chaetomiaceae</taxon>
        <taxon>Corynascus</taxon>
    </lineage>
</organism>
<protein>
    <recommendedName>
        <fullName evidence="2">F-box domain-containing protein</fullName>
    </recommendedName>
</protein>
<dbReference type="SUPFAM" id="SSF52047">
    <property type="entry name" value="RNI-like"/>
    <property type="match status" value="1"/>
</dbReference>
<reference evidence="3" key="1">
    <citation type="journal article" date="2023" name="Mol. Phylogenet. Evol.">
        <title>Genome-scale phylogeny and comparative genomics of the fungal order Sordariales.</title>
        <authorList>
            <person name="Hensen N."/>
            <person name="Bonometti L."/>
            <person name="Westerberg I."/>
            <person name="Brannstrom I.O."/>
            <person name="Guillou S."/>
            <person name="Cros-Aarteil S."/>
            <person name="Calhoun S."/>
            <person name="Haridas S."/>
            <person name="Kuo A."/>
            <person name="Mondo S."/>
            <person name="Pangilinan J."/>
            <person name="Riley R."/>
            <person name="LaButti K."/>
            <person name="Andreopoulos B."/>
            <person name="Lipzen A."/>
            <person name="Chen C."/>
            <person name="Yan M."/>
            <person name="Daum C."/>
            <person name="Ng V."/>
            <person name="Clum A."/>
            <person name="Steindorff A."/>
            <person name="Ohm R.A."/>
            <person name="Martin F."/>
            <person name="Silar P."/>
            <person name="Natvig D.O."/>
            <person name="Lalanne C."/>
            <person name="Gautier V."/>
            <person name="Ament-Velasquez S.L."/>
            <person name="Kruys A."/>
            <person name="Hutchinson M.I."/>
            <person name="Powell A.J."/>
            <person name="Barry K."/>
            <person name="Miller A.N."/>
            <person name="Grigoriev I.V."/>
            <person name="Debuchy R."/>
            <person name="Gladieux P."/>
            <person name="Hiltunen Thoren M."/>
            <person name="Johannesson H."/>
        </authorList>
    </citation>
    <scope>NUCLEOTIDE SEQUENCE</scope>
    <source>
        <strain evidence="3">CBS 359.72</strain>
    </source>
</reference>
<evidence type="ECO:0000256" key="1">
    <source>
        <dbReference type="SAM" id="MobiDB-lite"/>
    </source>
</evidence>
<evidence type="ECO:0000313" key="3">
    <source>
        <dbReference type="EMBL" id="KAK4244539.1"/>
    </source>
</evidence>
<gene>
    <name evidence="3" type="ORF">C7999DRAFT_35100</name>
</gene>
<dbReference type="InterPro" id="IPR036047">
    <property type="entry name" value="F-box-like_dom_sf"/>
</dbReference>
<dbReference type="AlphaFoldDB" id="A0AAN7CLY1"/>
<feature type="compositionally biased region" description="Acidic residues" evidence="1">
    <location>
        <begin position="466"/>
        <end position="497"/>
    </location>
</feature>
<dbReference type="SUPFAM" id="SSF81383">
    <property type="entry name" value="F-box domain"/>
    <property type="match status" value="1"/>
</dbReference>
<sequence>MSGACDIAMGDGPAMNPQLESRLVQMPLEILLRITYFLTTPDLGSVRLTCRALERSLFNSFAHEFFRKKQFMVTTDSLQALIDISQHPTLSPFLKHVIITADRPNCSPILHDVTDTRDNEMRARLEMAYADQMHLLAAGGLRDMLVEAFQSLSNLEVVDLRNFNSYTRYRDGPGAAWTSWGAKTLARSTGFAVDGRPYHSNGQEQYTSQLFAAVIAALAIAQARPKSIEVCMRGRDLAVHSIRDSAFYIMPRLEAPVSSLLANLKTLHLTLAPLLPVRMSYFILQRFLSFATNLTWLRLNFSHPSRPADQENLLAWLALRDGKDPAAQLEAAPVSLAHLERFDLGNASVKPRFILDLVAKFAPTLTSLHLRRVCLSDLQMPLSKDRINIWERCLKGLARIEGLSLRVLQLSQISNDFRDYRGGVAFKTADGGSVQDWTCSADLMSLDKAIAQTIAAMDPSWREEPVSDSDEDDSEEEDEDEQGESDAEGEGGDEEDS</sequence>
<proteinExistence type="predicted"/>
<dbReference type="InterPro" id="IPR001810">
    <property type="entry name" value="F-box_dom"/>
</dbReference>
<evidence type="ECO:0000313" key="4">
    <source>
        <dbReference type="Proteomes" id="UP001303647"/>
    </source>
</evidence>
<comment type="caution">
    <text evidence="3">The sequence shown here is derived from an EMBL/GenBank/DDBJ whole genome shotgun (WGS) entry which is preliminary data.</text>
</comment>
<feature type="region of interest" description="Disordered" evidence="1">
    <location>
        <begin position="456"/>
        <end position="497"/>
    </location>
</feature>
<dbReference type="PROSITE" id="PS50181">
    <property type="entry name" value="FBOX"/>
    <property type="match status" value="1"/>
</dbReference>
<dbReference type="EMBL" id="MU857734">
    <property type="protein sequence ID" value="KAK4244539.1"/>
    <property type="molecule type" value="Genomic_DNA"/>
</dbReference>
<keyword evidence="4" id="KW-1185">Reference proteome</keyword>
<evidence type="ECO:0000259" key="2">
    <source>
        <dbReference type="PROSITE" id="PS50181"/>
    </source>
</evidence>
<reference evidence="3" key="2">
    <citation type="submission" date="2023-05" db="EMBL/GenBank/DDBJ databases">
        <authorList>
            <consortium name="Lawrence Berkeley National Laboratory"/>
            <person name="Steindorff A."/>
            <person name="Hensen N."/>
            <person name="Bonometti L."/>
            <person name="Westerberg I."/>
            <person name="Brannstrom I.O."/>
            <person name="Guillou S."/>
            <person name="Cros-Aarteil S."/>
            <person name="Calhoun S."/>
            <person name="Haridas S."/>
            <person name="Kuo A."/>
            <person name="Mondo S."/>
            <person name="Pangilinan J."/>
            <person name="Riley R."/>
            <person name="Labutti K."/>
            <person name="Andreopoulos B."/>
            <person name="Lipzen A."/>
            <person name="Chen C."/>
            <person name="Yanf M."/>
            <person name="Daum C."/>
            <person name="Ng V."/>
            <person name="Clum A."/>
            <person name="Ohm R."/>
            <person name="Martin F."/>
            <person name="Silar P."/>
            <person name="Natvig D."/>
            <person name="Lalanne C."/>
            <person name="Gautier V."/>
            <person name="Ament-Velasquez S.L."/>
            <person name="Kruys A."/>
            <person name="Hutchinson M.I."/>
            <person name="Powell A.J."/>
            <person name="Barry K."/>
            <person name="Miller A.N."/>
            <person name="Grigoriev I.V."/>
            <person name="Debuchy R."/>
            <person name="Gladieux P."/>
            <person name="Thoren M.H."/>
            <person name="Johannesson H."/>
        </authorList>
    </citation>
    <scope>NUCLEOTIDE SEQUENCE</scope>
    <source>
        <strain evidence="3">CBS 359.72</strain>
    </source>
</reference>
<dbReference type="Proteomes" id="UP001303647">
    <property type="component" value="Unassembled WGS sequence"/>
</dbReference>